<feature type="domain" description="Toprim" evidence="8">
    <location>
        <begin position="80"/>
        <end position="175"/>
    </location>
</feature>
<keyword evidence="3 7" id="KW-0863">Zinc-finger</keyword>
<evidence type="ECO:0000256" key="5">
    <source>
        <dbReference type="ARBA" id="ARBA00023172"/>
    </source>
</evidence>
<dbReference type="InterPro" id="IPR006171">
    <property type="entry name" value="TOPRIM_dom"/>
</dbReference>
<dbReference type="CDD" id="cd01025">
    <property type="entry name" value="TOPRIM_recR"/>
    <property type="match status" value="1"/>
</dbReference>
<dbReference type="EMBL" id="QNZK01000013">
    <property type="protein sequence ID" value="RTZ87855.1"/>
    <property type="molecule type" value="Genomic_DNA"/>
</dbReference>
<dbReference type="InterPro" id="IPR023627">
    <property type="entry name" value="Rcmb_RecR"/>
</dbReference>
<dbReference type="Gene3D" id="3.40.1360.10">
    <property type="match status" value="1"/>
</dbReference>
<evidence type="ECO:0000256" key="7">
    <source>
        <dbReference type="HAMAP-Rule" id="MF_00017"/>
    </source>
</evidence>
<proteinExistence type="inferred from homology"/>
<dbReference type="HAMAP" id="MF_00017">
    <property type="entry name" value="RecR"/>
    <property type="match status" value="1"/>
</dbReference>
<dbReference type="InterPro" id="IPR015967">
    <property type="entry name" value="Rcmb_RecR_Znf"/>
</dbReference>
<evidence type="ECO:0000313" key="9">
    <source>
        <dbReference type="EMBL" id="RTZ87855.1"/>
    </source>
</evidence>
<protein>
    <recommendedName>
        <fullName evidence="7">Recombination protein RecR</fullName>
    </recommendedName>
</protein>
<keyword evidence="5 7" id="KW-0233">DNA recombination</keyword>
<dbReference type="InterPro" id="IPR034137">
    <property type="entry name" value="TOPRIM_RecR"/>
</dbReference>
<comment type="caution">
    <text evidence="9">The sequence shown here is derived from an EMBL/GenBank/DDBJ whole genome shotgun (WGS) entry which is preliminary data.</text>
</comment>
<dbReference type="GO" id="GO:0008270">
    <property type="term" value="F:zinc ion binding"/>
    <property type="evidence" value="ECO:0007669"/>
    <property type="project" value="UniProtKB-KW"/>
</dbReference>
<dbReference type="PROSITE" id="PS50880">
    <property type="entry name" value="TOPRIM"/>
    <property type="match status" value="1"/>
</dbReference>
<keyword evidence="2 7" id="KW-0227">DNA damage</keyword>
<keyword evidence="1 7" id="KW-0479">Metal-binding</keyword>
<name>A0A432GWP7_9DELT</name>
<dbReference type="GO" id="GO:0006310">
    <property type="term" value="P:DNA recombination"/>
    <property type="evidence" value="ECO:0007669"/>
    <property type="project" value="UniProtKB-UniRule"/>
</dbReference>
<evidence type="ECO:0000259" key="8">
    <source>
        <dbReference type="PROSITE" id="PS50880"/>
    </source>
</evidence>
<dbReference type="Pfam" id="PF21175">
    <property type="entry name" value="RecR_C"/>
    <property type="match status" value="1"/>
</dbReference>
<dbReference type="PANTHER" id="PTHR30446">
    <property type="entry name" value="RECOMBINATION PROTEIN RECR"/>
    <property type="match status" value="1"/>
</dbReference>
<evidence type="ECO:0000256" key="4">
    <source>
        <dbReference type="ARBA" id="ARBA00022833"/>
    </source>
</evidence>
<accession>A0A432GWP7</accession>
<keyword evidence="4 7" id="KW-0862">Zinc</keyword>
<dbReference type="PROSITE" id="PS01300">
    <property type="entry name" value="RECR"/>
    <property type="match status" value="1"/>
</dbReference>
<dbReference type="SMART" id="SM00493">
    <property type="entry name" value="TOPRIM"/>
    <property type="match status" value="1"/>
</dbReference>
<keyword evidence="6 7" id="KW-0234">DNA repair</keyword>
<dbReference type="Gene3D" id="1.10.8.420">
    <property type="entry name" value="RecR Domain 1"/>
    <property type="match status" value="1"/>
</dbReference>
<dbReference type="GO" id="GO:0003677">
    <property type="term" value="F:DNA binding"/>
    <property type="evidence" value="ECO:0007669"/>
    <property type="project" value="UniProtKB-UniRule"/>
</dbReference>
<dbReference type="Gene3D" id="3.30.60.80">
    <property type="match status" value="1"/>
</dbReference>
<comment type="function">
    <text evidence="7">May play a role in DNA repair. It seems to be involved in an RecBC-independent recombinational process of DNA repair. It may act with RecF and RecO.</text>
</comment>
<dbReference type="Pfam" id="PF13662">
    <property type="entry name" value="Toprim_4"/>
    <property type="match status" value="1"/>
</dbReference>
<dbReference type="Pfam" id="PF21176">
    <property type="entry name" value="RecR_HhH"/>
    <property type="match status" value="1"/>
</dbReference>
<reference evidence="9 10" key="1">
    <citation type="submission" date="2018-06" db="EMBL/GenBank/DDBJ databases">
        <title>Combined omics and stable isotope probing to characterize newly discovered Mariana Back-Arc vent microbial communities.</title>
        <authorList>
            <person name="Trembath-Reichert E."/>
            <person name="Huber J.A."/>
        </authorList>
    </citation>
    <scope>NUCLEOTIDE SEQUENCE [LARGE SCALE GENOMIC DNA]</scope>
    <source>
        <strain evidence="9">MAG 58</strain>
    </source>
</reference>
<dbReference type="InterPro" id="IPR000093">
    <property type="entry name" value="DNA_Rcmb_RecR"/>
</dbReference>
<evidence type="ECO:0000256" key="1">
    <source>
        <dbReference type="ARBA" id="ARBA00022723"/>
    </source>
</evidence>
<dbReference type="NCBIfam" id="TIGR00615">
    <property type="entry name" value="recR"/>
    <property type="match status" value="1"/>
</dbReference>
<evidence type="ECO:0000256" key="6">
    <source>
        <dbReference type="ARBA" id="ARBA00023204"/>
    </source>
</evidence>
<dbReference type="PANTHER" id="PTHR30446:SF0">
    <property type="entry name" value="RECOMBINATION PROTEIN RECR"/>
    <property type="match status" value="1"/>
</dbReference>
<dbReference type="SUPFAM" id="SSF111304">
    <property type="entry name" value="Recombination protein RecR"/>
    <property type="match status" value="1"/>
</dbReference>
<evidence type="ECO:0000256" key="2">
    <source>
        <dbReference type="ARBA" id="ARBA00022763"/>
    </source>
</evidence>
<evidence type="ECO:0000256" key="3">
    <source>
        <dbReference type="ARBA" id="ARBA00022771"/>
    </source>
</evidence>
<dbReference type="AlphaFoldDB" id="A0A432GWP7"/>
<evidence type="ECO:0000313" key="10">
    <source>
        <dbReference type="Proteomes" id="UP000287917"/>
    </source>
</evidence>
<feature type="zinc finger region" description="C4-type" evidence="7">
    <location>
        <begin position="57"/>
        <end position="72"/>
    </location>
</feature>
<comment type="similarity">
    <text evidence="7">Belongs to the RecR family.</text>
</comment>
<organism evidence="9 10">
    <name type="scientific">SAR324 cluster bacterium</name>
    <dbReference type="NCBI Taxonomy" id="2024889"/>
    <lineage>
        <taxon>Bacteria</taxon>
        <taxon>Deltaproteobacteria</taxon>
        <taxon>SAR324 cluster</taxon>
    </lineage>
</organism>
<dbReference type="GO" id="GO:0006281">
    <property type="term" value="P:DNA repair"/>
    <property type="evidence" value="ECO:0007669"/>
    <property type="project" value="UniProtKB-UniRule"/>
</dbReference>
<dbReference type="Pfam" id="PF02132">
    <property type="entry name" value="RecR_ZnF"/>
    <property type="match status" value="1"/>
</dbReference>
<dbReference type="Gene3D" id="6.10.250.240">
    <property type="match status" value="1"/>
</dbReference>
<gene>
    <name evidence="7" type="primary">recR</name>
    <name evidence="9" type="ORF">DSY96_00355</name>
</gene>
<dbReference type="Proteomes" id="UP000287917">
    <property type="component" value="Unassembled WGS sequence"/>
</dbReference>
<sequence>MQIPVALERLVFEFSRFPGVGRKTAQRLAFNILRYTTEETQNLTDALTQVKEQIRYCSVCSGFTDIDPCAICSHSSRDQQQVCVVEQPNNIFPIEKSGVFKGVYHVLMGAISPLDGIGPEQLNVKKLRNRIENNKISELILATNPTVKGEATALYLQQEFAGKISTITRLACGIPAGGDLEYVDDVTLMEAFYGRHIVNNE</sequence>